<organism evidence="4 5">
    <name type="scientific">Rhodohalobacter barkolensis</name>
    <dbReference type="NCBI Taxonomy" id="2053187"/>
    <lineage>
        <taxon>Bacteria</taxon>
        <taxon>Pseudomonadati</taxon>
        <taxon>Balneolota</taxon>
        <taxon>Balneolia</taxon>
        <taxon>Balneolales</taxon>
        <taxon>Balneolaceae</taxon>
        <taxon>Rhodohalobacter</taxon>
    </lineage>
</organism>
<dbReference type="PANTHER" id="PTHR43976:SF16">
    <property type="entry name" value="SHORT-CHAIN DEHYDROGENASE_REDUCTASE FAMILY PROTEIN"/>
    <property type="match status" value="1"/>
</dbReference>
<dbReference type="InterPro" id="IPR036291">
    <property type="entry name" value="NAD(P)-bd_dom_sf"/>
</dbReference>
<dbReference type="Pfam" id="PF00106">
    <property type="entry name" value="adh_short"/>
    <property type="match status" value="1"/>
</dbReference>
<dbReference type="InterPro" id="IPR051911">
    <property type="entry name" value="SDR_oxidoreductase"/>
</dbReference>
<dbReference type="InterPro" id="IPR002347">
    <property type="entry name" value="SDR_fam"/>
</dbReference>
<keyword evidence="5" id="KW-1185">Reference proteome</keyword>
<comment type="similarity">
    <text evidence="1 3">Belongs to the short-chain dehydrogenases/reductases (SDR) family.</text>
</comment>
<evidence type="ECO:0000256" key="3">
    <source>
        <dbReference type="RuleBase" id="RU000363"/>
    </source>
</evidence>
<dbReference type="PROSITE" id="PS00061">
    <property type="entry name" value="ADH_SHORT"/>
    <property type="match status" value="1"/>
</dbReference>
<dbReference type="PANTHER" id="PTHR43976">
    <property type="entry name" value="SHORT CHAIN DEHYDROGENASE"/>
    <property type="match status" value="1"/>
</dbReference>
<evidence type="ECO:0000256" key="1">
    <source>
        <dbReference type="ARBA" id="ARBA00006484"/>
    </source>
</evidence>
<dbReference type="PRINTS" id="PR00080">
    <property type="entry name" value="SDRFAMILY"/>
</dbReference>
<dbReference type="GO" id="GO:0016491">
    <property type="term" value="F:oxidoreductase activity"/>
    <property type="evidence" value="ECO:0007669"/>
    <property type="project" value="UniProtKB-KW"/>
</dbReference>
<dbReference type="Gene3D" id="3.40.50.720">
    <property type="entry name" value="NAD(P)-binding Rossmann-like Domain"/>
    <property type="match status" value="1"/>
</dbReference>
<reference evidence="4 5" key="1">
    <citation type="submission" date="2017-11" db="EMBL/GenBank/DDBJ databases">
        <title>Rhodohalobacter 15182 sp. nov., isolated from a salt lake.</title>
        <authorList>
            <person name="Han S."/>
        </authorList>
    </citation>
    <scope>NUCLEOTIDE SEQUENCE [LARGE SCALE GENOMIC DNA]</scope>
    <source>
        <strain evidence="4 5">15182</strain>
    </source>
</reference>
<name>A0A2N0VE54_9BACT</name>
<evidence type="ECO:0000256" key="2">
    <source>
        <dbReference type="ARBA" id="ARBA00023002"/>
    </source>
</evidence>
<evidence type="ECO:0000313" key="4">
    <source>
        <dbReference type="EMBL" id="PKD42476.1"/>
    </source>
</evidence>
<dbReference type="PRINTS" id="PR00081">
    <property type="entry name" value="GDHRDH"/>
</dbReference>
<protein>
    <submittedName>
        <fullName evidence="4">Short-chain dehydrogenase</fullName>
    </submittedName>
</protein>
<dbReference type="InterPro" id="IPR020904">
    <property type="entry name" value="Sc_DH/Rdtase_CS"/>
</dbReference>
<dbReference type="RefSeq" id="WP_101074160.1">
    <property type="nucleotide sequence ID" value="NZ_PISP01000006.1"/>
</dbReference>
<dbReference type="OrthoDB" id="9810734at2"/>
<sequence length="223" mass="24543">MDIQNKTAIVTGASRGIGLAISKALINEGVTVAGWSRNPPDSFTNEYFHHIKVDLTVEYLVKAAYEKTVKKLGSFIPILINNAGMGYRGPTEEMPSDKWRQLFDLNVHGLFYTTKHVIPQMKKENSGHIINIGSGAGTNGIAEMSCYCGTKFAVNGITESLHQELRDFGIKVSCLSPGSVDTGFSQSKKNKLMPEDLAASVVHMLRCPKNFHYTDVQVRPLQP</sequence>
<accession>A0A2N0VE54</accession>
<gene>
    <name evidence="4" type="ORF">CWD77_13740</name>
</gene>
<dbReference type="Proteomes" id="UP000233398">
    <property type="component" value="Unassembled WGS sequence"/>
</dbReference>
<proteinExistence type="inferred from homology"/>
<dbReference type="SUPFAM" id="SSF51735">
    <property type="entry name" value="NAD(P)-binding Rossmann-fold domains"/>
    <property type="match status" value="1"/>
</dbReference>
<dbReference type="AlphaFoldDB" id="A0A2N0VE54"/>
<comment type="caution">
    <text evidence="4">The sequence shown here is derived from an EMBL/GenBank/DDBJ whole genome shotgun (WGS) entry which is preliminary data.</text>
</comment>
<evidence type="ECO:0000313" key="5">
    <source>
        <dbReference type="Proteomes" id="UP000233398"/>
    </source>
</evidence>
<dbReference type="EMBL" id="PISP01000006">
    <property type="protein sequence ID" value="PKD42476.1"/>
    <property type="molecule type" value="Genomic_DNA"/>
</dbReference>
<keyword evidence="2" id="KW-0560">Oxidoreductase</keyword>